<dbReference type="GO" id="GO:0005886">
    <property type="term" value="C:plasma membrane"/>
    <property type="evidence" value="ECO:0007669"/>
    <property type="project" value="UniProtKB-SubCell"/>
</dbReference>
<feature type="signal peptide" evidence="9">
    <location>
        <begin position="1"/>
        <end position="19"/>
    </location>
</feature>
<organism evidence="10 11">
    <name type="scientific">Folsomia candida</name>
    <name type="common">Springtail</name>
    <dbReference type="NCBI Taxonomy" id="158441"/>
    <lineage>
        <taxon>Eukaryota</taxon>
        <taxon>Metazoa</taxon>
        <taxon>Ecdysozoa</taxon>
        <taxon>Arthropoda</taxon>
        <taxon>Hexapoda</taxon>
        <taxon>Collembola</taxon>
        <taxon>Entomobryomorpha</taxon>
        <taxon>Isotomoidea</taxon>
        <taxon>Isotomidae</taxon>
        <taxon>Proisotominae</taxon>
        <taxon>Folsomia</taxon>
    </lineage>
</organism>
<keyword evidence="2" id="KW-1003">Cell membrane</keyword>
<dbReference type="InterPro" id="IPR052192">
    <property type="entry name" value="Insect_Ionotropic_Sensory_Rcpt"/>
</dbReference>
<sequence>MLKTPLILIFLSHLDSIFCTSEFNLNTTILLQHLDEDCHLILMHYSLHVEHFSPQIEAKNGYYIVHPPRLNTSSSRRTAFKYPLVKYGKGFLSQPQKSRILCIIAIVITRRTDFDLDSTRKRHHLRFLSDFQIGTLDHFICGGNVSSWWSADKSSSRINLGNILFIRIQIDFNFLLDTYIPESNSPFQYCIILSTFKSKTQQEKYELVWLTICIECERSRVLRVREENTILLLRSHLNFVQLLVEPTDLALYSDRKGYFNLDGFYGKKESCLNYAKGPFHLIREKKMTGRATLFFSLMCLGNFTYGEAVIYDSKGLGRRNRGNGKKTWTDYIFLDGSRKGLNYPKLFIATLTQGYAFMTCYSRNEFSFAILLKSFQPKVWIVFVLIFGTVVLLIATILRFNLGWSYLSAALFSPFLMVSTVFEKPTNLPRQLVGNLKFRVLFGVWMLLLIVLTNSYVGVNIKSISAPLEDKSVTRFEQLSMAGCTWNDIKCYVARFNNTSNYYNNIEDHNGVLISYRTKELDPTFPTFIFMRNVSMDVSVMLGRIKNSSIRSFDEDNDFILFPYSIGYGTSIDSLVSNDFYEIIKKNNLQTITVALSQINIYGKINETMRKKISLIDLLDPLHIPHYTIADLFPGKQVIRGAIDIEYDLVQCGRTVLISKDQDILWEMKYFEKYYPWIKFFKSNESILRDDSGWSIGLQYKSSIHEIFRKLNDAGIVTLLEMWTHGVTQKRENITRMVHNMIQKREKIGPVNKIALDGSLQTIFWCYAVLIFGAMLEWSIIEVKGLIRLTIMLKRIRLTILLRWIRSKWARLKVWLVLKVQGASKVKPQDKSKEEQLVVGQVNVEDKSKKNIRSKK</sequence>
<feature type="chain" id="PRO_5012850162" evidence="9">
    <location>
        <begin position="20"/>
        <end position="856"/>
    </location>
</feature>
<comment type="subcellular location">
    <subcellularLocation>
        <location evidence="1">Cell membrane</location>
        <topology evidence="1">Multi-pass membrane protein</topology>
    </subcellularLocation>
</comment>
<keyword evidence="7" id="KW-0325">Glycoprotein</keyword>
<keyword evidence="4 8" id="KW-1133">Transmembrane helix</keyword>
<accession>A0A226D5N9</accession>
<keyword evidence="5 8" id="KW-0472">Membrane</keyword>
<evidence type="ECO:0000313" key="10">
    <source>
        <dbReference type="EMBL" id="OXA40885.1"/>
    </source>
</evidence>
<dbReference type="AlphaFoldDB" id="A0A226D5N9"/>
<keyword evidence="9" id="KW-0732">Signal</keyword>
<dbReference type="PANTHER" id="PTHR42643:SF24">
    <property type="entry name" value="IONOTROPIC RECEPTOR 60A"/>
    <property type="match status" value="1"/>
</dbReference>
<evidence type="ECO:0000256" key="8">
    <source>
        <dbReference type="SAM" id="Phobius"/>
    </source>
</evidence>
<name>A0A226D5N9_FOLCA</name>
<gene>
    <name evidence="10" type="ORF">Fcan01_24252</name>
</gene>
<evidence type="ECO:0000256" key="1">
    <source>
        <dbReference type="ARBA" id="ARBA00004651"/>
    </source>
</evidence>
<evidence type="ECO:0000256" key="5">
    <source>
        <dbReference type="ARBA" id="ARBA00023136"/>
    </source>
</evidence>
<proteinExistence type="predicted"/>
<feature type="transmembrane region" description="Helical" evidence="8">
    <location>
        <begin position="379"/>
        <end position="398"/>
    </location>
</feature>
<feature type="transmembrane region" description="Helical" evidence="8">
    <location>
        <begin position="438"/>
        <end position="457"/>
    </location>
</feature>
<evidence type="ECO:0000256" key="7">
    <source>
        <dbReference type="ARBA" id="ARBA00023180"/>
    </source>
</evidence>
<evidence type="ECO:0000256" key="4">
    <source>
        <dbReference type="ARBA" id="ARBA00022989"/>
    </source>
</evidence>
<keyword evidence="3 8" id="KW-0812">Transmembrane</keyword>
<dbReference type="EMBL" id="LNIX01000031">
    <property type="protein sequence ID" value="OXA40885.1"/>
    <property type="molecule type" value="Genomic_DNA"/>
</dbReference>
<feature type="transmembrane region" description="Helical" evidence="8">
    <location>
        <begin position="404"/>
        <end position="422"/>
    </location>
</feature>
<protein>
    <submittedName>
        <fullName evidence="10">Uncharacterized protein</fullName>
    </submittedName>
</protein>
<reference evidence="10 11" key="1">
    <citation type="submission" date="2015-12" db="EMBL/GenBank/DDBJ databases">
        <title>The genome of Folsomia candida.</title>
        <authorList>
            <person name="Faddeeva A."/>
            <person name="Derks M.F."/>
            <person name="Anvar Y."/>
            <person name="Smit S."/>
            <person name="Van Straalen N."/>
            <person name="Roelofs D."/>
        </authorList>
    </citation>
    <scope>NUCLEOTIDE SEQUENCE [LARGE SCALE GENOMIC DNA]</scope>
    <source>
        <strain evidence="10 11">VU population</strain>
        <tissue evidence="10">Whole body</tissue>
    </source>
</reference>
<evidence type="ECO:0000256" key="3">
    <source>
        <dbReference type="ARBA" id="ARBA00022692"/>
    </source>
</evidence>
<keyword evidence="11" id="KW-1185">Reference proteome</keyword>
<evidence type="ECO:0000313" key="11">
    <source>
        <dbReference type="Proteomes" id="UP000198287"/>
    </source>
</evidence>
<evidence type="ECO:0000256" key="9">
    <source>
        <dbReference type="SAM" id="SignalP"/>
    </source>
</evidence>
<dbReference type="Proteomes" id="UP000198287">
    <property type="component" value="Unassembled WGS sequence"/>
</dbReference>
<keyword evidence="6" id="KW-0675">Receptor</keyword>
<feature type="transmembrane region" description="Helical" evidence="8">
    <location>
        <begin position="291"/>
        <end position="311"/>
    </location>
</feature>
<dbReference type="PANTHER" id="PTHR42643">
    <property type="entry name" value="IONOTROPIC RECEPTOR 20A-RELATED"/>
    <property type="match status" value="1"/>
</dbReference>
<evidence type="ECO:0000256" key="2">
    <source>
        <dbReference type="ARBA" id="ARBA00022475"/>
    </source>
</evidence>
<comment type="caution">
    <text evidence="10">The sequence shown here is derived from an EMBL/GenBank/DDBJ whole genome shotgun (WGS) entry which is preliminary data.</text>
</comment>
<evidence type="ECO:0000256" key="6">
    <source>
        <dbReference type="ARBA" id="ARBA00023170"/>
    </source>
</evidence>